<accession>A0ACC5RBP0</accession>
<dbReference type="EMBL" id="JAENHL010000008">
    <property type="protein sequence ID" value="MBK1870121.1"/>
    <property type="molecule type" value="Genomic_DNA"/>
</dbReference>
<evidence type="ECO:0000313" key="1">
    <source>
        <dbReference type="EMBL" id="MBK1870121.1"/>
    </source>
</evidence>
<keyword evidence="2" id="KW-1185">Reference proteome</keyword>
<evidence type="ECO:0000313" key="2">
    <source>
        <dbReference type="Proteomes" id="UP000616151"/>
    </source>
</evidence>
<sequence>MTQSVTLAAEALIAGKLVAFPTETVYGLGADATQDRAVAQVFAAKGRPAFNPLIVHVPSLEEAAALGEFGPKASELAKLFWPGPLTLVVPRRQGCPVSLLASAGLPSLAIRVPKHPLAQDLLKAVRRPVVAPSANPSGRISPTTAAHVKAGLGDKVSVILDGGPSAIGLESTIVGFLDGSPSLLRPGGLAREEIERVLGHALISGGDAKKPSAPGQLESHYAPKAVIRLEATAPREGEAYLAFGRVSDSPYNLSPVGDLVEAAANLFRLLHEIDASGVAAIAVAPIPHKGLGEAINDRLRRAAAPRPEESE</sequence>
<name>A0ACC5RBP0_9HYPH</name>
<gene>
    <name evidence="1" type="ORF">JHL16_27405</name>
</gene>
<comment type="caution">
    <text evidence="1">The sequence shown here is derived from an EMBL/GenBank/DDBJ whole genome shotgun (WGS) entry which is preliminary data.</text>
</comment>
<dbReference type="Proteomes" id="UP000616151">
    <property type="component" value="Unassembled WGS sequence"/>
</dbReference>
<reference evidence="1" key="1">
    <citation type="submission" date="2021-01" db="EMBL/GenBank/DDBJ databases">
        <authorList>
            <person name="Sun Q."/>
        </authorList>
    </citation>
    <scope>NUCLEOTIDE SEQUENCE</scope>
    <source>
        <strain evidence="1">YIM B02566</strain>
    </source>
</reference>
<organism evidence="1 2">
    <name type="scientific">Taklimakanibacter albus</name>
    <dbReference type="NCBI Taxonomy" id="2800327"/>
    <lineage>
        <taxon>Bacteria</taxon>
        <taxon>Pseudomonadati</taxon>
        <taxon>Pseudomonadota</taxon>
        <taxon>Alphaproteobacteria</taxon>
        <taxon>Hyphomicrobiales</taxon>
        <taxon>Aestuariivirgaceae</taxon>
        <taxon>Taklimakanibacter</taxon>
    </lineage>
</organism>
<protein>
    <submittedName>
        <fullName evidence="1">Threonylcarbamoyl-AMP synthase</fullName>
    </submittedName>
</protein>
<proteinExistence type="predicted"/>